<name>A0A3M6AVM6_PSESS</name>
<feature type="domain" description="TniQ" evidence="1">
    <location>
        <begin position="6"/>
        <end position="161"/>
    </location>
</feature>
<dbReference type="EMBL" id="RBUO01000083">
    <property type="protein sequence ID" value="RMV22174.1"/>
    <property type="molecule type" value="Genomic_DNA"/>
</dbReference>
<feature type="domain" description="Transposon Tn7 transposition protein TnsD C-terminal" evidence="2">
    <location>
        <begin position="359"/>
        <end position="511"/>
    </location>
</feature>
<dbReference type="EMBL" id="RBUN01000061">
    <property type="protein sequence ID" value="RMV23261.1"/>
    <property type="molecule type" value="Genomic_DNA"/>
</dbReference>
<dbReference type="Proteomes" id="UP000272703">
    <property type="component" value="Unassembled WGS sequence"/>
</dbReference>
<gene>
    <name evidence="3" type="ORF">ALP15_01176</name>
    <name evidence="4" type="ORF">ALP16_01644</name>
</gene>
<evidence type="ECO:0000259" key="2">
    <source>
        <dbReference type="Pfam" id="PF15978"/>
    </source>
</evidence>
<protein>
    <submittedName>
        <fullName evidence="4">Uncharacterized protein</fullName>
    </submittedName>
</protein>
<sequence>MLKFHFFPTAFPDETLHSVLSRYARLWGGGSRKAAFAGELAANSFTQNVVFPSRLGDLVESLPSGTDLTVARIINRHTVLPYYSPFLTIDQLQDAQASMAGDGGGLMLKLGINASRIEYASRVRFCPQCLSEDISRGGAAYWHRVHQLPGVLVCPHHEQLLKFLDPGWYSRNSRQLNLPDDDCVQTHSVQIDVSAEVVARLHQIALSSLQLLSLELRPLPASALRAGLMKGAIRLDLAFGAKNRLDLGGLGAHMTRFFEALPDAWEYSVLRESPAALPATWVTKLLRRPRGTHHPLKYIVLANALNVDMAHISCSCKLQVPEDERPSPTTAWPSQTVSVQPLVEPSEGLRAAIWDLALAGHEARQIAGTLGVSQVSIYRWIRSVKGGPAAWQEARFTSERRRRRASFEDDYLCMHARRCRAYSWLYRHDRAWLSGYIDNHSNFHAGRPDSTGKFATLDSELAQQISCCAQRLRALPGKPVRISRTRIGRELHALSRFEKQLSKLPLCTRALDQVCESAEQFHARRLQWAETKLEGEQRNLTRSALYRTACIRPKDLDRLTF</sequence>
<organism evidence="4 6">
    <name type="scientific">Pseudomonas savastanoi</name>
    <name type="common">Pseudomonas syringae pv. savastanoi</name>
    <dbReference type="NCBI Taxonomy" id="29438"/>
    <lineage>
        <taxon>Bacteria</taxon>
        <taxon>Pseudomonadati</taxon>
        <taxon>Pseudomonadota</taxon>
        <taxon>Gammaproteobacteria</taxon>
        <taxon>Pseudomonadales</taxon>
        <taxon>Pseudomonadaceae</taxon>
        <taxon>Pseudomonas</taxon>
    </lineage>
</organism>
<dbReference type="Pfam" id="PF15978">
    <property type="entry name" value="TnsD"/>
    <property type="match status" value="1"/>
</dbReference>
<accession>A0A3M6AVM6</accession>
<proteinExistence type="predicted"/>
<evidence type="ECO:0000313" key="3">
    <source>
        <dbReference type="EMBL" id="RMV22174.1"/>
    </source>
</evidence>
<evidence type="ECO:0000313" key="5">
    <source>
        <dbReference type="Proteomes" id="UP000272241"/>
    </source>
</evidence>
<evidence type="ECO:0000259" key="1">
    <source>
        <dbReference type="Pfam" id="PF06527"/>
    </source>
</evidence>
<dbReference type="RefSeq" id="WP_310887432.1">
    <property type="nucleotide sequence ID" value="NZ_RBUO01000083.1"/>
</dbReference>
<dbReference type="InterPro" id="IPR009492">
    <property type="entry name" value="TniQ"/>
</dbReference>
<dbReference type="Pfam" id="PF06527">
    <property type="entry name" value="TniQ"/>
    <property type="match status" value="1"/>
</dbReference>
<dbReference type="Proteomes" id="UP000272241">
    <property type="component" value="Unassembled WGS sequence"/>
</dbReference>
<evidence type="ECO:0000313" key="4">
    <source>
        <dbReference type="EMBL" id="RMV23261.1"/>
    </source>
</evidence>
<dbReference type="InterPro" id="IPR032750">
    <property type="entry name" value="TnsD_C"/>
</dbReference>
<dbReference type="AlphaFoldDB" id="A0A3M6AVM6"/>
<reference evidence="5 6" key="1">
    <citation type="submission" date="2018-08" db="EMBL/GenBank/DDBJ databases">
        <title>Recombination of ecologically and evolutionarily significant loci maintains genetic cohesion in the Pseudomonas syringae species complex.</title>
        <authorList>
            <person name="Dillon M."/>
            <person name="Thakur S."/>
            <person name="Almeida R.N.D."/>
            <person name="Weir B.S."/>
            <person name="Guttman D.S."/>
        </authorList>
    </citation>
    <scope>NUCLEOTIDE SEQUENCE [LARGE SCALE GENOMIC DNA]</scope>
    <source>
        <strain evidence="3 5">ICMP 11895</strain>
        <strain evidence="4 6">ICMP 11897</strain>
    </source>
</reference>
<comment type="caution">
    <text evidence="4">The sequence shown here is derived from an EMBL/GenBank/DDBJ whole genome shotgun (WGS) entry which is preliminary data.</text>
</comment>
<evidence type="ECO:0000313" key="6">
    <source>
        <dbReference type="Proteomes" id="UP000272703"/>
    </source>
</evidence>